<sequence>MLKEYAFSFGDKKIAVTLPEEQILQVIAGKKARAITNVPAAVQSALRQPIDSPPLQEVVQNGDKVAIIVSDITRKWINYPEFLPTLLDELNHAGIPDSNITLVVGLGSHREHTDQENLITYGRETAARVQLVQSYAPAAADFVYVGKTSAGVETYLNQHIVTADKVILTGGIIYHSMAGFGGGRKAIMPGVAGYASIQQNHSLCLNEVIGQGIHPYCAAGELQRNPMHNDMLEMVSMLKQVFLLNAVFTPEGEFARFVAGHWHTAWLEGCRLVREIFGVPLKAKADLVIASAGGFPMDINFYQATKTTENAFLAVKDDGVIIALLECRDITEPPDFSGWFNYKSLYNREMALRKAFTVPGFTALKTGLAAKKVPHIIVTLPQNKEFIEQAGLIAATTLEEAIKIAEKILDRRDYTITLMPQGANTVPVLPEQ</sequence>
<proteinExistence type="predicted"/>
<dbReference type="EMBL" id="CP155571">
    <property type="protein sequence ID" value="XFO74411.1"/>
    <property type="molecule type" value="Genomic_DNA"/>
</dbReference>
<feature type="domain" description="Lactate racemase C-terminal" evidence="2">
    <location>
        <begin position="283"/>
        <end position="424"/>
    </location>
</feature>
<protein>
    <submittedName>
        <fullName evidence="3">Lactate racemase</fullName>
        <ecNumber evidence="3">5.1.2.1</ecNumber>
    </submittedName>
</protein>
<dbReference type="InterPro" id="IPR047926">
    <property type="entry name" value="Ni_dep_LarA"/>
</dbReference>
<evidence type="ECO:0000259" key="1">
    <source>
        <dbReference type="Pfam" id="PF09861"/>
    </source>
</evidence>
<dbReference type="GO" id="GO:0050043">
    <property type="term" value="F:lactate racemase activity"/>
    <property type="evidence" value="ECO:0007669"/>
    <property type="project" value="UniProtKB-EC"/>
</dbReference>
<dbReference type="InterPro" id="IPR018657">
    <property type="entry name" value="LarA-like_N"/>
</dbReference>
<gene>
    <name evidence="3" type="primary">larA_6</name>
    <name evidence="3" type="ORF">SPACI_045210</name>
</gene>
<dbReference type="InterPro" id="IPR048068">
    <property type="entry name" value="LarA-like"/>
</dbReference>
<keyword evidence="3" id="KW-0413">Isomerase</keyword>
<evidence type="ECO:0000313" key="4">
    <source>
        <dbReference type="Proteomes" id="UP000216052"/>
    </source>
</evidence>
<feature type="domain" description="LarA-like N-terminal" evidence="1">
    <location>
        <begin position="9"/>
        <end position="206"/>
    </location>
</feature>
<reference evidence="3" key="1">
    <citation type="submission" date="2024-05" db="EMBL/GenBank/DDBJ databases">
        <title>Isolation and characterization of Sporomusa carbonis sp. nov., a carboxydotrophic hydrogenogen in the genus of Sporomusa isolated from a charcoal burning pile.</title>
        <authorList>
            <person name="Boeer T."/>
            <person name="Rosenbaum F."/>
            <person name="Eysell L."/>
            <person name="Mueller V."/>
            <person name="Daniel R."/>
            <person name="Poehlein A."/>
        </authorList>
    </citation>
    <scope>NUCLEOTIDE SEQUENCE [LARGE SCALE GENOMIC DNA]</scope>
    <source>
        <strain evidence="3">DSM 3132</strain>
    </source>
</reference>
<dbReference type="PANTHER" id="PTHR33171">
    <property type="entry name" value="LAR_N DOMAIN-CONTAINING PROTEIN"/>
    <property type="match status" value="1"/>
</dbReference>
<dbReference type="EC" id="5.1.2.1" evidence="3"/>
<dbReference type="PANTHER" id="PTHR33171:SF17">
    <property type="entry name" value="LARA-LIKE N-TERMINAL DOMAIN-CONTAINING PROTEIN"/>
    <property type="match status" value="1"/>
</dbReference>
<dbReference type="NCBIfam" id="NF033504">
    <property type="entry name" value="Ni_dep_LarA"/>
    <property type="match status" value="1"/>
</dbReference>
<name>A0ABZ3J964_SPOA4</name>
<dbReference type="InterPro" id="IPR048520">
    <property type="entry name" value="LarA_C"/>
</dbReference>
<evidence type="ECO:0000313" key="3">
    <source>
        <dbReference type="EMBL" id="XFO74411.1"/>
    </source>
</evidence>
<dbReference type="Gene3D" id="3.40.50.11440">
    <property type="match status" value="1"/>
</dbReference>
<dbReference type="Gene3D" id="3.90.226.30">
    <property type="match status" value="1"/>
</dbReference>
<dbReference type="Proteomes" id="UP000216052">
    <property type="component" value="Chromosome"/>
</dbReference>
<dbReference type="RefSeq" id="WP_093793522.1">
    <property type="nucleotide sequence ID" value="NZ_CP155571.1"/>
</dbReference>
<keyword evidence="4" id="KW-1185">Reference proteome</keyword>
<dbReference type="InterPro" id="IPR043166">
    <property type="entry name" value="LarA-like_C"/>
</dbReference>
<evidence type="ECO:0000259" key="2">
    <source>
        <dbReference type="Pfam" id="PF21113"/>
    </source>
</evidence>
<organism evidence="3 4">
    <name type="scientific">Sporomusa acidovorans (strain ATCC 49682 / DSM 3132 / Mol)</name>
    <dbReference type="NCBI Taxonomy" id="1123286"/>
    <lineage>
        <taxon>Bacteria</taxon>
        <taxon>Bacillati</taxon>
        <taxon>Bacillota</taxon>
        <taxon>Negativicutes</taxon>
        <taxon>Selenomonadales</taxon>
        <taxon>Sporomusaceae</taxon>
        <taxon>Sporomusa</taxon>
    </lineage>
</organism>
<dbReference type="Pfam" id="PF09861">
    <property type="entry name" value="Lar_N"/>
    <property type="match status" value="1"/>
</dbReference>
<dbReference type="Pfam" id="PF21113">
    <property type="entry name" value="LarA_C"/>
    <property type="match status" value="1"/>
</dbReference>
<accession>A0ABZ3J964</accession>